<dbReference type="RefSeq" id="XP_029227638.1">
    <property type="nucleotide sequence ID" value="XM_029372248.1"/>
</dbReference>
<dbReference type="Proteomes" id="UP000284403">
    <property type="component" value="Unassembled WGS sequence"/>
</dbReference>
<evidence type="ECO:0000256" key="1">
    <source>
        <dbReference type="SAM" id="MobiDB-lite"/>
    </source>
</evidence>
<proteinExistence type="predicted"/>
<keyword evidence="3" id="KW-1185">Reference proteome</keyword>
<dbReference type="GeneID" id="40318959"/>
<protein>
    <submittedName>
        <fullName evidence="2">Uncharacterized protein</fullName>
    </submittedName>
</protein>
<dbReference type="EMBL" id="MKKU01000310">
    <property type="protein sequence ID" value="RNF15912.1"/>
    <property type="molecule type" value="Genomic_DNA"/>
</dbReference>
<name>A0A3R7N4E3_9TRYP</name>
<accession>A0A3R7N4E3</accession>
<sequence length="411" mass="44021">MRSCPVSADERRPGAAAGGDCNGTPTDSCPPSQAPTQVRTMDLLDELFASPPVTTPSLSDWVGEAPVKADDAAGAGMPREEGHAAAPLPRLSIGASAVPGSSGSGMTSALSPTELEEVVSVLERILSDDVPRWYEAGAILRGLSAWGARSNAPQPIARKVARDLPLEFFFQSEHTGKSHCGFVSMAPFLEFEQTFQHVSVFPVLQIPPLASTLRQCVQDWVESHGGVRAVLLNSTLLLDLEALLESVNEVFAASAATLPQSASEALLLSSLTDTCRYCIQLTCTCIPHRGESFSGTTMQAVMHHNSAIISHVDEELKNHANILHLLGVARSTAYHRCSEDVQANVSPLIAELLSLLDTFSSSPVPPLDKTKGPDRRCRLSGLRLTSSDTSQVLDDFVYRYWKVSVRGPVPA</sequence>
<evidence type="ECO:0000313" key="2">
    <source>
        <dbReference type="EMBL" id="RNF15912.1"/>
    </source>
</evidence>
<evidence type="ECO:0000313" key="3">
    <source>
        <dbReference type="Proteomes" id="UP000284403"/>
    </source>
</evidence>
<reference evidence="2 3" key="1">
    <citation type="journal article" date="2018" name="BMC Genomics">
        <title>Genomic comparison of Trypanosoma conorhini and Trypanosoma rangeli to Trypanosoma cruzi strains of high and low virulence.</title>
        <authorList>
            <person name="Bradwell K.R."/>
            <person name="Koparde V.N."/>
            <person name="Matveyev A.V."/>
            <person name="Serrano M.G."/>
            <person name="Alves J.M."/>
            <person name="Parikh H."/>
            <person name="Huang B."/>
            <person name="Lee V."/>
            <person name="Espinosa-Alvarez O."/>
            <person name="Ortiz P.A."/>
            <person name="Costa-Martins A.G."/>
            <person name="Teixeira M.M."/>
            <person name="Buck G.A."/>
        </authorList>
    </citation>
    <scope>NUCLEOTIDE SEQUENCE [LARGE SCALE GENOMIC DNA]</scope>
    <source>
        <strain evidence="2 3">025E</strain>
    </source>
</reference>
<dbReference type="OrthoDB" id="249560at2759"/>
<feature type="region of interest" description="Disordered" evidence="1">
    <location>
        <begin position="1"/>
        <end position="37"/>
    </location>
</feature>
<organism evidence="2 3">
    <name type="scientific">Trypanosoma conorhini</name>
    <dbReference type="NCBI Taxonomy" id="83891"/>
    <lineage>
        <taxon>Eukaryota</taxon>
        <taxon>Discoba</taxon>
        <taxon>Euglenozoa</taxon>
        <taxon>Kinetoplastea</taxon>
        <taxon>Metakinetoplastina</taxon>
        <taxon>Trypanosomatida</taxon>
        <taxon>Trypanosomatidae</taxon>
        <taxon>Trypanosoma</taxon>
    </lineage>
</organism>
<gene>
    <name evidence="2" type="ORF">Tco025E_05348</name>
</gene>
<feature type="compositionally biased region" description="Polar residues" evidence="1">
    <location>
        <begin position="23"/>
        <end position="37"/>
    </location>
</feature>
<dbReference type="AlphaFoldDB" id="A0A3R7N4E3"/>
<comment type="caution">
    <text evidence="2">The sequence shown here is derived from an EMBL/GenBank/DDBJ whole genome shotgun (WGS) entry which is preliminary data.</text>
</comment>